<keyword evidence="2" id="KW-0812">Transmembrane</keyword>
<keyword evidence="2" id="KW-0472">Membrane</keyword>
<name>A0A976XJ17_THEOR</name>
<sequence>MFERVTYSIDYEQKWTASSSDYFNIVLYDAENNFDKCKPKFTYYYAYSDGQVVDKVDVYFSVLRPCEPLIVSFNRRERKTYNCSYSRLNELGWFYCYNIGYYYLKGGLKAELFKEYSKLSHNKMLTLTIGSNDNEHISVAECNIGNKKFIKRIYTPDLNTSKKCVLYSDSVFSENSESSISNLYLKSVAYNEFDGVCSYTNASGIKLFAEFFDGETLTQFRRVGTSDKSQWLYLENLLNYDDERQLVKILDYILFCLNNKIVVNLDKLTSNTDTRVVDSVTISTPNPITENEVSVTNGCNNSEIVENFICYTHNLEEYFNVHLKNKSNDLRILSESIKLDVYLELILKMNNMPINLFDETGYTGEHLYYNPDKDENLYVYFLQRNSKEHGLKPLLFYYQGQAYKPSNFEHHDNSWLRVNLNSLGKGGVTPKPKKLKDVLNELRLSLETNTSSNESPTQPTFSTIKPTMDGGRNHGGGTKGDKSSESFIGGSLGIILGMLGSAIAIFSFWNKPRPFNSLQ</sequence>
<keyword evidence="2" id="KW-1133">Transmembrane helix</keyword>
<proteinExistence type="predicted"/>
<feature type="compositionally biased region" description="Polar residues" evidence="1">
    <location>
        <begin position="446"/>
        <end position="465"/>
    </location>
</feature>
<reference evidence="3" key="1">
    <citation type="submission" date="2022-07" db="EMBL/GenBank/DDBJ databases">
        <title>Evaluation of T. orientalis genome assembly methods using nanopore sequencing and analysis of variation between genomes.</title>
        <authorList>
            <person name="Yam J."/>
            <person name="Micallef M.L."/>
            <person name="Liu M."/>
            <person name="Djordjevic S.P."/>
            <person name="Bogema D.R."/>
            <person name="Jenkins C."/>
        </authorList>
    </citation>
    <scope>NUCLEOTIDE SEQUENCE</scope>
    <source>
        <strain evidence="3">Goon Nure</strain>
    </source>
</reference>
<evidence type="ECO:0000313" key="3">
    <source>
        <dbReference type="EMBL" id="UVC50234.1"/>
    </source>
</evidence>
<organism evidence="3 4">
    <name type="scientific">Theileria orientalis</name>
    <dbReference type="NCBI Taxonomy" id="68886"/>
    <lineage>
        <taxon>Eukaryota</taxon>
        <taxon>Sar</taxon>
        <taxon>Alveolata</taxon>
        <taxon>Apicomplexa</taxon>
        <taxon>Aconoidasida</taxon>
        <taxon>Piroplasmida</taxon>
        <taxon>Theileriidae</taxon>
        <taxon>Theileria</taxon>
    </lineage>
</organism>
<dbReference type="AlphaFoldDB" id="A0A976XJ17"/>
<dbReference type="Proteomes" id="UP000244811">
    <property type="component" value="Chromosome 4"/>
</dbReference>
<dbReference type="EMBL" id="CP056072">
    <property type="protein sequence ID" value="UVC50234.1"/>
    <property type="molecule type" value="Genomic_DNA"/>
</dbReference>
<protein>
    <submittedName>
        <fullName evidence="3">Uncharacterized protein</fullName>
    </submittedName>
</protein>
<evidence type="ECO:0000256" key="2">
    <source>
        <dbReference type="SAM" id="Phobius"/>
    </source>
</evidence>
<evidence type="ECO:0000313" key="4">
    <source>
        <dbReference type="Proteomes" id="UP000244811"/>
    </source>
</evidence>
<gene>
    <name evidence="3" type="ORF">MACK_004109</name>
</gene>
<evidence type="ECO:0000256" key="1">
    <source>
        <dbReference type="SAM" id="MobiDB-lite"/>
    </source>
</evidence>
<accession>A0A976XJ17</accession>
<feature type="transmembrane region" description="Helical" evidence="2">
    <location>
        <begin position="487"/>
        <end position="509"/>
    </location>
</feature>
<feature type="region of interest" description="Disordered" evidence="1">
    <location>
        <begin position="446"/>
        <end position="484"/>
    </location>
</feature>